<evidence type="ECO:0000313" key="4">
    <source>
        <dbReference type="Proteomes" id="UP000682877"/>
    </source>
</evidence>
<sequence length="1306" mass="147110">MAMSSNYLDATLKETFRRSPFKFANTKVPHAGLGDSISPIKEVPEEEEVPNDPVNIQIPFIESALSASRLRGKNTNVYYEYIQLSQGISQGRLEVVKDFLNHHPDSVDEWINLYETPLLKACACGKPEIVKELLRRMTPEQMLPKMSQNASYHTPLTVVAVSGNMEIAEALVAKNPKLLEIPGINGQIPVVVAVENTQMEMARYLYTRTPVQVLLAEDGYHGSLLFLNAIFYKMLDIALDLFNMSRRLAVTKHLQIESIPIIVLASKPDLFPGGCYLGPLTRFIYSWIQVKLPTLPQPSRSNRDHHNTLMGRMLKGLSKWTGIDEVYRLKVMHLQAKKLLRGISEETLALGLKERSETVDEALLFAVRYGNVDFLVEMIKNNSELLWSTRTSSSSTLFLLAVEFRQEKVFSLLYGLDDRKYLLLADKDCDGNGVLHLAGFPSPPSKLSSVVGAPLQLQRELQWFKEVERIAPEIEKERVNTEELTPIEIFTKEHQGLRQEAEKWMKDTAMSCSLVAALIVTVTFAAVFTVPGGTDDNSGGKPFHLHDRKFIIFIVSDLISCFASCTSVLIFLGILTARYSFDDFLVFLPTKMIAGLSILFVSIAAMLIAFSSALFTMMGKEKRIVAPTILFACLPALLFVLLQIGPKSLITALSSNHHLDAAFRKTVWKNPFNFTNTIKVPRGGLGDSFSHVKEVTNDLINSQIPSIKLHEKVTHVYYDYMQLSKGIIQGSVEDVKDFLNRSPGAVDEWINPYETPLLKACAYGRPEIVKVLLRRMKPEQMLPKMSHNTSYHTPLTVVAVTGNMEIAKYLLGKNFGLLKMPGINGQLPAVVAIANGHKEMARYFYMKTMRSLLLDEDGYHGTLLIINAIYYKMIDIALCFLCAKTRYLAVTKHLQIESTPIIVLASKPDLFPSGCRLGPLERIIYDCIQVKLQANPGWFYPKKDQQTTLMRRLLKCLSKWTGIDEVYQVKVMHLQAKKLLLVISEETRAMGLKERSETVGEALLFAVMYGNVDFLVEMIKNNSELLWSTKTSLSRTLFLLAVELRQEKVFSLLYGLDDRKYLLLAERDCDGNGMLHLAGYLSPPCKLSTVTGAALQMQRELQWFKEVEKIVPEIEKQRVNTAGQTPIEIFTKEHQTLRQEAEKCMKYTAMSCSLVATLIFTVTFAAVFTVPNYNSHGKPFHLRDHTFITFVISDLISCFAACTSVLIFFGIHTARYSFDDFLFSLPTKMIAGLSILFVSIGAMLVAFSSALFMMMNKEKWIVAPTILLACLPALLFVLLQYPLLKEMIFSTYGKGIFDRDLKCWVG</sequence>
<dbReference type="InterPro" id="IPR026961">
    <property type="entry name" value="PGG_dom"/>
</dbReference>
<keyword evidence="1" id="KW-0472">Membrane</keyword>
<gene>
    <name evidence="3" type="ORF">AARE701A_LOCUS14475</name>
</gene>
<proteinExistence type="predicted"/>
<dbReference type="Gene3D" id="1.25.40.20">
    <property type="entry name" value="Ankyrin repeat-containing domain"/>
    <property type="match status" value="2"/>
</dbReference>
<dbReference type="PANTHER" id="PTHR24177">
    <property type="entry name" value="CASKIN"/>
    <property type="match status" value="1"/>
</dbReference>
<feature type="transmembrane region" description="Helical" evidence="1">
    <location>
        <begin position="550"/>
        <end position="575"/>
    </location>
</feature>
<feature type="transmembrane region" description="Helical" evidence="1">
    <location>
        <begin position="1230"/>
        <end position="1255"/>
    </location>
</feature>
<dbReference type="EMBL" id="LR999456">
    <property type="protein sequence ID" value="CAE6086580.1"/>
    <property type="molecule type" value="Genomic_DNA"/>
</dbReference>
<evidence type="ECO:0000256" key="1">
    <source>
        <dbReference type="SAM" id="Phobius"/>
    </source>
</evidence>
<dbReference type="Pfam" id="PF13962">
    <property type="entry name" value="PGG"/>
    <property type="match status" value="2"/>
</dbReference>
<feature type="domain" description="PGG" evidence="2">
    <location>
        <begin position="1144"/>
        <end position="1253"/>
    </location>
</feature>
<feature type="transmembrane region" description="Helical" evidence="1">
    <location>
        <begin position="508"/>
        <end position="530"/>
    </location>
</feature>
<protein>
    <recommendedName>
        <fullName evidence="2">PGG domain-containing protein</fullName>
    </recommendedName>
</protein>
<keyword evidence="4" id="KW-1185">Reference proteome</keyword>
<accession>A0A8S2AI62</accession>
<dbReference type="GO" id="GO:0016020">
    <property type="term" value="C:membrane"/>
    <property type="evidence" value="ECO:0007669"/>
    <property type="project" value="TreeGrafter"/>
</dbReference>
<dbReference type="Pfam" id="PF12796">
    <property type="entry name" value="Ank_2"/>
    <property type="match status" value="2"/>
</dbReference>
<evidence type="ECO:0000259" key="2">
    <source>
        <dbReference type="Pfam" id="PF13962"/>
    </source>
</evidence>
<evidence type="ECO:0000313" key="3">
    <source>
        <dbReference type="EMBL" id="CAE6086580.1"/>
    </source>
</evidence>
<dbReference type="FunFam" id="1.25.40.20:FF:000408">
    <property type="entry name" value="Ankyrin repeat family protein"/>
    <property type="match status" value="1"/>
</dbReference>
<name>A0A8S2AI62_ARAAE</name>
<feature type="transmembrane region" description="Helical" evidence="1">
    <location>
        <begin position="624"/>
        <end position="644"/>
    </location>
</feature>
<feature type="transmembrane region" description="Helical" evidence="1">
    <location>
        <begin position="596"/>
        <end position="618"/>
    </location>
</feature>
<feature type="transmembrane region" description="Helical" evidence="1">
    <location>
        <begin position="1187"/>
        <end position="1209"/>
    </location>
</feature>
<reference evidence="3" key="1">
    <citation type="submission" date="2021-01" db="EMBL/GenBank/DDBJ databases">
        <authorList>
            <person name="Bezrukov I."/>
        </authorList>
    </citation>
    <scope>NUCLEOTIDE SEQUENCE</scope>
</reference>
<keyword evidence="1" id="KW-0812">Transmembrane</keyword>
<dbReference type="PANTHER" id="PTHR24177:SF456">
    <property type="entry name" value="ANKYRIN REPEAT FAMILY PROTEIN"/>
    <property type="match status" value="1"/>
</dbReference>
<dbReference type="InterPro" id="IPR036770">
    <property type="entry name" value="Ankyrin_rpt-contain_sf"/>
</dbReference>
<organism evidence="3 4">
    <name type="scientific">Arabidopsis arenosa</name>
    <name type="common">Sand rock-cress</name>
    <name type="synonym">Cardaminopsis arenosa</name>
    <dbReference type="NCBI Taxonomy" id="38785"/>
    <lineage>
        <taxon>Eukaryota</taxon>
        <taxon>Viridiplantae</taxon>
        <taxon>Streptophyta</taxon>
        <taxon>Embryophyta</taxon>
        <taxon>Tracheophyta</taxon>
        <taxon>Spermatophyta</taxon>
        <taxon>Magnoliopsida</taxon>
        <taxon>eudicotyledons</taxon>
        <taxon>Gunneridae</taxon>
        <taxon>Pentapetalae</taxon>
        <taxon>rosids</taxon>
        <taxon>malvids</taxon>
        <taxon>Brassicales</taxon>
        <taxon>Brassicaceae</taxon>
        <taxon>Camelineae</taxon>
        <taxon>Arabidopsis</taxon>
    </lineage>
</organism>
<keyword evidence="1" id="KW-1133">Transmembrane helix</keyword>
<dbReference type="SUPFAM" id="SSF48403">
    <property type="entry name" value="Ankyrin repeat"/>
    <property type="match status" value="2"/>
</dbReference>
<dbReference type="SMART" id="SM00248">
    <property type="entry name" value="ANK"/>
    <property type="match status" value="9"/>
</dbReference>
<dbReference type="Proteomes" id="UP000682877">
    <property type="component" value="Chromosome 6"/>
</dbReference>
<dbReference type="SUPFAM" id="SSF140860">
    <property type="entry name" value="Pseudo ankyrin repeat-like"/>
    <property type="match status" value="1"/>
</dbReference>
<dbReference type="InterPro" id="IPR002110">
    <property type="entry name" value="Ankyrin_rpt"/>
</dbReference>
<feature type="transmembrane region" description="Helical" evidence="1">
    <location>
        <begin position="1147"/>
        <end position="1167"/>
    </location>
</feature>
<feature type="transmembrane region" description="Helical" evidence="1">
    <location>
        <begin position="1261"/>
        <end position="1284"/>
    </location>
</feature>
<feature type="domain" description="PGG" evidence="2">
    <location>
        <begin position="502"/>
        <end position="616"/>
    </location>
</feature>